<keyword evidence="2" id="KW-1185">Reference proteome</keyword>
<organism evidence="1 2">
    <name type="scientific">Andreprevotia lacus DSM 23236</name>
    <dbReference type="NCBI Taxonomy" id="1121001"/>
    <lineage>
        <taxon>Bacteria</taxon>
        <taxon>Pseudomonadati</taxon>
        <taxon>Pseudomonadota</taxon>
        <taxon>Betaproteobacteria</taxon>
        <taxon>Neisseriales</taxon>
        <taxon>Chitinibacteraceae</taxon>
        <taxon>Andreprevotia</taxon>
    </lineage>
</organism>
<evidence type="ECO:0000313" key="2">
    <source>
        <dbReference type="Proteomes" id="UP000192761"/>
    </source>
</evidence>
<accession>A0A1W1Y0S5</accession>
<sequence>MDSSSKPLLRFVFCLALFLGFFAWPVQSALNVDRFRQMLTKRFGEGPLKSFQEWQVLINAGKNWSESDKLKRTNEFFNRRLTFADDMTVWKQQDYWATPMETIGMNAGDCEDFAIVKYYTLKEMGITEDKLRLIYVKARIGGADSTVTQAHMVLAFYQAPDAEPLILDNLITDIRPASRRSDLQPVFSFNATGVFTGGSQATASIDRLSRWKDLLLRAQDEGFSP</sequence>
<dbReference type="STRING" id="1121001.SAMN02745857_04073"/>
<dbReference type="Pfam" id="PF06035">
    <property type="entry name" value="Peptidase_C93"/>
    <property type="match status" value="1"/>
</dbReference>
<dbReference type="EMBL" id="FWXD01000042">
    <property type="protein sequence ID" value="SMC29735.1"/>
    <property type="molecule type" value="Genomic_DNA"/>
</dbReference>
<reference evidence="1 2" key="1">
    <citation type="submission" date="2017-04" db="EMBL/GenBank/DDBJ databases">
        <authorList>
            <person name="Afonso C.L."/>
            <person name="Miller P.J."/>
            <person name="Scott M.A."/>
            <person name="Spackman E."/>
            <person name="Goraichik I."/>
            <person name="Dimitrov K.M."/>
            <person name="Suarez D.L."/>
            <person name="Swayne D.E."/>
        </authorList>
    </citation>
    <scope>NUCLEOTIDE SEQUENCE [LARGE SCALE GENOMIC DNA]</scope>
    <source>
        <strain evidence="1 2">DSM 23236</strain>
    </source>
</reference>
<gene>
    <name evidence="1" type="ORF">SAMN02745857_04073</name>
</gene>
<dbReference type="PANTHER" id="PTHR39327">
    <property type="match status" value="1"/>
</dbReference>
<protein>
    <submittedName>
        <fullName evidence="1">Transglutaminase-like cysteine proteinase BTLCP</fullName>
    </submittedName>
</protein>
<dbReference type="AlphaFoldDB" id="A0A1W1Y0S5"/>
<dbReference type="Gene3D" id="3.10.620.30">
    <property type="match status" value="1"/>
</dbReference>
<name>A0A1W1Y0S5_9NEIS</name>
<proteinExistence type="predicted"/>
<dbReference type="PANTHER" id="PTHR39327:SF1">
    <property type="entry name" value="BLR5470 PROTEIN"/>
    <property type="match status" value="1"/>
</dbReference>
<dbReference type="InterPro" id="IPR010319">
    <property type="entry name" value="Transglutaminase-like_Cys_pept"/>
</dbReference>
<evidence type="ECO:0000313" key="1">
    <source>
        <dbReference type="EMBL" id="SMC29735.1"/>
    </source>
</evidence>
<dbReference type="Proteomes" id="UP000192761">
    <property type="component" value="Unassembled WGS sequence"/>
</dbReference>